<feature type="compositionally biased region" description="Acidic residues" evidence="1">
    <location>
        <begin position="319"/>
        <end position="370"/>
    </location>
</feature>
<feature type="region of interest" description="Disordered" evidence="1">
    <location>
        <begin position="318"/>
        <end position="379"/>
    </location>
</feature>
<dbReference type="RefSeq" id="XP_009653241.1">
    <property type="nucleotide sequence ID" value="XM_009654946.1"/>
</dbReference>
<dbReference type="HOGENOM" id="CLU_729980_0_0_1"/>
<evidence type="ECO:0000259" key="2">
    <source>
        <dbReference type="PROSITE" id="PS50172"/>
    </source>
</evidence>
<feature type="compositionally biased region" description="Acidic residues" evidence="1">
    <location>
        <begin position="104"/>
        <end position="125"/>
    </location>
</feature>
<dbReference type="SUPFAM" id="SSF52113">
    <property type="entry name" value="BRCT domain"/>
    <property type="match status" value="2"/>
</dbReference>
<dbReference type="EMBL" id="DS572703">
    <property type="protein sequence ID" value="EGY23772.1"/>
    <property type="molecule type" value="Genomic_DNA"/>
</dbReference>
<dbReference type="PROSITE" id="PS50172">
    <property type="entry name" value="BRCT"/>
    <property type="match status" value="2"/>
</dbReference>
<feature type="region of interest" description="Disordered" evidence="1">
    <location>
        <begin position="98"/>
        <end position="131"/>
    </location>
</feature>
<reference evidence="3 4" key="1">
    <citation type="submission" date="2008-03" db="EMBL/GenBank/DDBJ databases">
        <title>The Genome Sequence of Verticillium dahliae VdLs.17.</title>
        <authorList>
            <consortium name="The Broad Institute Genome Sequencing Platform"/>
            <person name="Ma L.-J.J."/>
            <person name="Klosterman S.J."/>
            <person name="Subbarao K."/>
            <person name="Dobinson K."/>
            <person name="Veronese P."/>
            <person name="Kang S."/>
            <person name="Gold S.E."/>
            <person name="Young S."/>
            <person name="Jaffe D."/>
            <person name="Gnerre S."/>
            <person name="Berlin A."/>
            <person name="Heiman D."/>
            <person name="Hepburn T."/>
            <person name="Sykes S."/>
            <person name="Alvarado L."/>
            <person name="Kodira C.D."/>
            <person name="Lander E."/>
            <person name="Galagan J."/>
            <person name="Nusbaum C."/>
            <person name="Birren B."/>
        </authorList>
    </citation>
    <scope>NUCLEOTIDE SEQUENCE [LARGE SCALE GENOMIC DNA]</scope>
    <source>
        <strain evidence="4">VdLs.17 / ATCC MYA-4575 / FGSC 10137</strain>
    </source>
</reference>
<dbReference type="InterPro" id="IPR001357">
    <property type="entry name" value="BRCT_dom"/>
</dbReference>
<dbReference type="Gene3D" id="3.40.50.10190">
    <property type="entry name" value="BRCT domain"/>
    <property type="match status" value="2"/>
</dbReference>
<accession>G2X4X8</accession>
<sequence length="379" mass="43149">MLTMMKNFSVAINCPLPAEISIKDVKRGIQRLGGTFHERVLSTTDVLCTSEDRDRDSQQTRLQVGRQGGVTVSLDWLQDSFTAGRFLDPLEYPISQETWALRGEDEENSEKEIEEGSEEESEEESETRRVESSGNIAVLIGLFHFLLMKAVERETESESDAQRMEFIDHINAIFRYLVATLSTAVGENMEGESEADDEESDESEESEEDSEESEEETTLARFDPGRPLYTCGIVVADKSPYMTQAQLEKEVGHLGGVLLFSISKDTTHFVSSRAIYNKLPQAAVSFFPKVSFVNHDWLDACSQQGSLVHVGPYIHDRLDEEESEESEEEDREEDEDKSEESEEEDREEDEDESEESEEEDENESEEEDNPSYDPRERRS</sequence>
<dbReference type="PANTHER" id="PTHR48209:SF2">
    <property type="entry name" value="FI24008P1"/>
    <property type="match status" value="1"/>
</dbReference>
<feature type="domain" description="BRCT" evidence="2">
    <location>
        <begin position="223"/>
        <end position="315"/>
    </location>
</feature>
<dbReference type="GeneID" id="20706673"/>
<dbReference type="eggNOG" id="ENOG502T4VC">
    <property type="taxonomic scope" value="Eukaryota"/>
</dbReference>
<evidence type="ECO:0000313" key="3">
    <source>
        <dbReference type="EMBL" id="EGY23772.1"/>
    </source>
</evidence>
<dbReference type="SMART" id="SM00292">
    <property type="entry name" value="BRCT"/>
    <property type="match status" value="2"/>
</dbReference>
<dbReference type="KEGG" id="vda:VDAG_05210"/>
<dbReference type="CDD" id="cd00027">
    <property type="entry name" value="BRCT"/>
    <property type="match status" value="1"/>
</dbReference>
<evidence type="ECO:0000256" key="1">
    <source>
        <dbReference type="SAM" id="MobiDB-lite"/>
    </source>
</evidence>
<feature type="compositionally biased region" description="Acidic residues" evidence="1">
    <location>
        <begin position="189"/>
        <end position="217"/>
    </location>
</feature>
<feature type="domain" description="BRCT" evidence="2">
    <location>
        <begin position="1"/>
        <end position="94"/>
    </location>
</feature>
<dbReference type="OrthoDB" id="4854906at2759"/>
<name>G2X4X8_VERDV</name>
<protein>
    <recommendedName>
        <fullName evidence="2">BRCT domain-containing protein</fullName>
    </recommendedName>
</protein>
<dbReference type="InterPro" id="IPR036420">
    <property type="entry name" value="BRCT_dom_sf"/>
</dbReference>
<dbReference type="AlphaFoldDB" id="G2X4X8"/>
<organism evidence="3 4">
    <name type="scientific">Verticillium dahliae (strain VdLs.17 / ATCC MYA-4575 / FGSC 10137)</name>
    <name type="common">Verticillium wilt</name>
    <dbReference type="NCBI Taxonomy" id="498257"/>
    <lineage>
        <taxon>Eukaryota</taxon>
        <taxon>Fungi</taxon>
        <taxon>Dikarya</taxon>
        <taxon>Ascomycota</taxon>
        <taxon>Pezizomycotina</taxon>
        <taxon>Sordariomycetes</taxon>
        <taxon>Hypocreomycetidae</taxon>
        <taxon>Glomerellales</taxon>
        <taxon>Plectosphaerellaceae</taxon>
        <taxon>Verticillium</taxon>
    </lineage>
</organism>
<keyword evidence="4" id="KW-1185">Reference proteome</keyword>
<feature type="region of interest" description="Disordered" evidence="1">
    <location>
        <begin position="189"/>
        <end position="224"/>
    </location>
</feature>
<evidence type="ECO:0000313" key="4">
    <source>
        <dbReference type="Proteomes" id="UP000001611"/>
    </source>
</evidence>
<dbReference type="PANTHER" id="PTHR48209">
    <property type="entry name" value="AGL056WP"/>
    <property type="match status" value="1"/>
</dbReference>
<dbReference type="InParanoid" id="G2X4X8"/>
<proteinExistence type="predicted"/>
<gene>
    <name evidence="3" type="ORF">VDAG_05210</name>
</gene>
<dbReference type="Proteomes" id="UP000001611">
    <property type="component" value="Chromosome 4"/>
</dbReference>